<sequence>MSRTWNLHLLTGQTELMTLLLNESNEWIKQAKESSQSTGLLNIVKIFNSFKNTTDIKQKSILSSNESTTTTPTTMISPSIITTIIIIAFTTTTTNTHTTHFTNIINSSINSVTTTTTTTTMTKTLPTYSNSHPSIGLLSTTCL</sequence>
<gene>
    <name evidence="1" type="ORF">SMRZ_LOCUS19775</name>
</gene>
<organism evidence="1 2">
    <name type="scientific">Schistosoma margrebowiei</name>
    <dbReference type="NCBI Taxonomy" id="48269"/>
    <lineage>
        <taxon>Eukaryota</taxon>
        <taxon>Metazoa</taxon>
        <taxon>Spiralia</taxon>
        <taxon>Lophotrochozoa</taxon>
        <taxon>Platyhelminthes</taxon>
        <taxon>Trematoda</taxon>
        <taxon>Digenea</taxon>
        <taxon>Strigeidida</taxon>
        <taxon>Schistosomatoidea</taxon>
        <taxon>Schistosomatidae</taxon>
        <taxon>Schistosoma</taxon>
    </lineage>
</organism>
<evidence type="ECO:0000313" key="1">
    <source>
        <dbReference type="EMBL" id="VDP32914.1"/>
    </source>
</evidence>
<reference evidence="1 2" key="1">
    <citation type="submission" date="2018-11" db="EMBL/GenBank/DDBJ databases">
        <authorList>
            <consortium name="Pathogen Informatics"/>
        </authorList>
    </citation>
    <scope>NUCLEOTIDE SEQUENCE [LARGE SCALE GENOMIC DNA]</scope>
    <source>
        <strain evidence="1 2">Zambia</strain>
    </source>
</reference>
<dbReference type="EMBL" id="UZAI01018077">
    <property type="protein sequence ID" value="VDP32914.1"/>
    <property type="molecule type" value="Genomic_DNA"/>
</dbReference>
<proteinExistence type="predicted"/>
<accession>A0A183MUQ0</accession>
<name>A0A183MUQ0_9TREM</name>
<protein>
    <submittedName>
        <fullName evidence="1">Uncharacterized protein</fullName>
    </submittedName>
</protein>
<dbReference type="Proteomes" id="UP000277204">
    <property type="component" value="Unassembled WGS sequence"/>
</dbReference>
<evidence type="ECO:0000313" key="2">
    <source>
        <dbReference type="Proteomes" id="UP000277204"/>
    </source>
</evidence>
<dbReference type="AlphaFoldDB" id="A0A183MUQ0"/>
<keyword evidence="2" id="KW-1185">Reference proteome</keyword>